<accession>A0ABQ9H3C8</accession>
<keyword evidence="3" id="KW-0812">Transmembrane</keyword>
<name>A0ABQ9H3C8_9NEOP</name>
<feature type="region of interest" description="Disordered" evidence="2">
    <location>
        <begin position="817"/>
        <end position="855"/>
    </location>
</feature>
<keyword evidence="3" id="KW-1133">Transmembrane helix</keyword>
<evidence type="ECO:0000256" key="2">
    <source>
        <dbReference type="SAM" id="MobiDB-lite"/>
    </source>
</evidence>
<protein>
    <submittedName>
        <fullName evidence="4">Uncharacterized protein</fullName>
    </submittedName>
</protein>
<keyword evidence="1" id="KW-0175">Coiled coil</keyword>
<evidence type="ECO:0000313" key="4">
    <source>
        <dbReference type="EMBL" id="KAJ8878805.1"/>
    </source>
</evidence>
<feature type="coiled-coil region" evidence="1">
    <location>
        <begin position="431"/>
        <end position="458"/>
    </location>
</feature>
<evidence type="ECO:0000313" key="5">
    <source>
        <dbReference type="Proteomes" id="UP001159363"/>
    </source>
</evidence>
<comment type="caution">
    <text evidence="4">The sequence shown here is derived from an EMBL/GenBank/DDBJ whole genome shotgun (WGS) entry which is preliminary data.</text>
</comment>
<feature type="compositionally biased region" description="Polar residues" evidence="2">
    <location>
        <begin position="1173"/>
        <end position="1192"/>
    </location>
</feature>
<dbReference type="EMBL" id="JARBHB010000007">
    <property type="protein sequence ID" value="KAJ8878805.1"/>
    <property type="molecule type" value="Genomic_DNA"/>
</dbReference>
<feature type="transmembrane region" description="Helical" evidence="3">
    <location>
        <begin position="549"/>
        <end position="572"/>
    </location>
</feature>
<feature type="region of interest" description="Disordered" evidence="2">
    <location>
        <begin position="1171"/>
        <end position="1193"/>
    </location>
</feature>
<keyword evidence="3" id="KW-0472">Membrane</keyword>
<reference evidence="4 5" key="1">
    <citation type="submission" date="2023-02" db="EMBL/GenBank/DDBJ databases">
        <title>LHISI_Scaffold_Assembly.</title>
        <authorList>
            <person name="Stuart O.P."/>
            <person name="Cleave R."/>
            <person name="Magrath M.J.L."/>
            <person name="Mikheyev A.S."/>
        </authorList>
    </citation>
    <scope>NUCLEOTIDE SEQUENCE [LARGE SCALE GENOMIC DNA]</scope>
    <source>
        <strain evidence="4">Daus_M_001</strain>
        <tissue evidence="4">Leg muscle</tissue>
    </source>
</reference>
<proteinExistence type="predicted"/>
<sequence>MKRQPYARKGRGRRDYKLQHYSNDKITPVICRNIKENMGPISLSMFRKNVNTLNTSTYSEDRRANVHSSCGNIVKLRRRWLTGLRTTGLAKTNASEYTTSFYARALADELRRPESALWANSGSLPDTRPWLSCRTMPLVGRDFLGDLPFPPPLHSGAAPCSPRFTLTGSQHLDIKDRPYISTPLPYRYPIKLRYARLTILTSAGHRVLAAATRTKDEQHGSKTRAGGRYSPFMVHAALRGHRTPVQSPKSSGDCALVARVIVTLIAPAQTKEKIYAATSKIYCRAIFGIFGVSCHAGRVCVLSALHYGTYYFAPEENTQIIMQTKISNTPSSYHEYELRKRMPAFDLNEHRAETCIIANCSFRAMKHHDIGPMQFVQGDTLKEHTEICKDSSTGSQQVLAAIPLVALIGTDSTADYDETVNTKYGMSVVESVFVECTLARLSREVNELQNKRPSALNRTAEDAENTGYLFTEDPNGLVDRLRYWTGLRKRVDLTHINEISSINTKLKEQIAKDWCGLVWIGVDRSGLVRIGVYIGVDWCIYWCGLVYRLVLIAALIAVLIAMLIAVLIVVLIDGKIARLIESSLLDVVLWRTSENDIQGYGYRVKVMTQGQGHLGPTFQLGDRGKTADPRENPLTSGIVRHDARFPRAEIGKQPFRDSKPVRRGRRRAKSLVLACPRAPRSVVSMSDEHSGAGLYDAQQATLKSGARGQTHPSIRLESFRETPEIINYDSRTGSQTRVLPNTSPVSYHCATSLVRVNIAMRLMALLILHKAKEYTTCTQVDLKQGFQKCSLYQCVAASANQVTVTYEKTNYKITNLSSRARPCSRRRRADDARGRGGSPGVEGPTTPAAEAGPRAARHRGAQTLVVCDLTVVAASYLYPVDTLQTAVLSRSPASWTSPYRQARDSRLRNTLTPYLRAIADRDRVILARRVDRARATLTLAQLRDVMSSFAFCHWPTTCVALLKVTFSRIREFNDLQARFYSLVYKYADINCALVVYCHNGRRQLDTVLQDVSNTVWANGGVNQRSGQWLKLYIGTCFAFYFAPNSNISEALLKFYFQVILPLHLNVIGVFTLSISQTAPGRMLAIIGYANIASKFGKNAASPPSFLLLRLDFEASWSRNKPPKIQPDVRKMPQPVYTDVSTTGGFIDAFSKTRIGIRSKTETLHTIRDLSHNAAANHTEGSSPETRSASTRTGKLDIKETATSFRHCVLYLCTGAMLARPSVCEATAARAHRSNGSHFLDIRRVAFNQAFVDYYGFFSNNFVQWHVVKCCKARWCLLSAVHSRGTQQEPVTTVQPKETQRISTILNERARDPLHTSCGVKCRIRLLTSHQGKPGSIPGRFTPGFSHLGIVPDDAAGRRVCWGDSLFSRPCIPAPLHSHLISSSSTLKDLDVESRPNLNTLRRNAVVNARFFFVRR</sequence>
<evidence type="ECO:0000256" key="1">
    <source>
        <dbReference type="SAM" id="Coils"/>
    </source>
</evidence>
<organism evidence="4 5">
    <name type="scientific">Dryococelus australis</name>
    <dbReference type="NCBI Taxonomy" id="614101"/>
    <lineage>
        <taxon>Eukaryota</taxon>
        <taxon>Metazoa</taxon>
        <taxon>Ecdysozoa</taxon>
        <taxon>Arthropoda</taxon>
        <taxon>Hexapoda</taxon>
        <taxon>Insecta</taxon>
        <taxon>Pterygota</taxon>
        <taxon>Neoptera</taxon>
        <taxon>Polyneoptera</taxon>
        <taxon>Phasmatodea</taxon>
        <taxon>Verophasmatodea</taxon>
        <taxon>Anareolatae</taxon>
        <taxon>Phasmatidae</taxon>
        <taxon>Eurycanthinae</taxon>
        <taxon>Dryococelus</taxon>
    </lineage>
</organism>
<gene>
    <name evidence="4" type="ORF">PR048_019391</name>
</gene>
<dbReference type="Proteomes" id="UP001159363">
    <property type="component" value="Chromosome 6"/>
</dbReference>
<keyword evidence="5" id="KW-1185">Reference proteome</keyword>
<evidence type="ECO:0000256" key="3">
    <source>
        <dbReference type="SAM" id="Phobius"/>
    </source>
</evidence>